<dbReference type="RefSeq" id="WP_182841322.1">
    <property type="nucleotide sequence ID" value="NZ_BAAALP010000015.1"/>
</dbReference>
<reference evidence="1 2" key="1">
    <citation type="submission" date="2020-08" db="EMBL/GenBank/DDBJ databases">
        <title>Genomic Encyclopedia of Type Strains, Phase IV (KMG-IV): sequencing the most valuable type-strain genomes for metagenomic binning, comparative biology and taxonomic classification.</title>
        <authorList>
            <person name="Goeker M."/>
        </authorList>
    </citation>
    <scope>NUCLEOTIDE SEQUENCE [LARGE SCALE GENOMIC DNA]</scope>
    <source>
        <strain evidence="1 2">DSM 44197</strain>
    </source>
</reference>
<dbReference type="AlphaFoldDB" id="A0A7W3LID8"/>
<sequence length="64" mass="7450">MDKPVTRWVPLDVCSGIVEQTIRETLDGRFFRGTVEEVLYLARRKVEELWNELEQAEGPPSRFG</sequence>
<evidence type="ECO:0000313" key="2">
    <source>
        <dbReference type="Proteomes" id="UP000572680"/>
    </source>
</evidence>
<gene>
    <name evidence="1" type="ORF">HNR61_000319</name>
</gene>
<evidence type="ECO:0000313" key="1">
    <source>
        <dbReference type="EMBL" id="MBA8948721.1"/>
    </source>
</evidence>
<proteinExistence type="predicted"/>
<dbReference type="EMBL" id="JACJIA010000001">
    <property type="protein sequence ID" value="MBA8948721.1"/>
    <property type="molecule type" value="Genomic_DNA"/>
</dbReference>
<comment type="caution">
    <text evidence="1">The sequence shown here is derived from an EMBL/GenBank/DDBJ whole genome shotgun (WGS) entry which is preliminary data.</text>
</comment>
<accession>A0A7W3LID8</accession>
<organism evidence="1 2">
    <name type="scientific">Actinomadura namibiensis</name>
    <dbReference type="NCBI Taxonomy" id="182080"/>
    <lineage>
        <taxon>Bacteria</taxon>
        <taxon>Bacillati</taxon>
        <taxon>Actinomycetota</taxon>
        <taxon>Actinomycetes</taxon>
        <taxon>Streptosporangiales</taxon>
        <taxon>Thermomonosporaceae</taxon>
        <taxon>Actinomadura</taxon>
    </lineage>
</organism>
<protein>
    <submittedName>
        <fullName evidence="1">Uncharacterized protein</fullName>
    </submittedName>
</protein>
<name>A0A7W3LID8_ACTNM</name>
<dbReference type="Proteomes" id="UP000572680">
    <property type="component" value="Unassembled WGS sequence"/>
</dbReference>
<keyword evidence="2" id="KW-1185">Reference proteome</keyword>